<gene>
    <name evidence="1" type="ORF">LMG32879_002503</name>
</gene>
<dbReference type="Proteomes" id="UP001176960">
    <property type="component" value="Unassembled WGS sequence"/>
</dbReference>
<comment type="caution">
    <text evidence="1">The sequence shown here is derived from an EMBL/GenBank/DDBJ whole genome shotgun (WGS) entry which is preliminary data.</text>
</comment>
<protein>
    <submittedName>
        <fullName evidence="1">Uncharacterized protein</fullName>
    </submittedName>
</protein>
<reference evidence="1" key="1">
    <citation type="submission" date="2023-03" db="EMBL/GenBank/DDBJ databases">
        <authorList>
            <person name="Cleenwerck I."/>
        </authorList>
    </citation>
    <scope>NUCLEOTIDE SEQUENCE</scope>
    <source>
        <strain evidence="1">LMG 32879</strain>
    </source>
</reference>
<dbReference type="RefSeq" id="WP_289843702.1">
    <property type="nucleotide sequence ID" value="NZ_CATKSH010000020.1"/>
</dbReference>
<accession>A0AA35UQ79</accession>
<organism evidence="1 2">
    <name type="scientific">Brytella acorum</name>
    <dbReference type="NCBI Taxonomy" id="2959299"/>
    <lineage>
        <taxon>Bacteria</taxon>
        <taxon>Pseudomonadati</taxon>
        <taxon>Pseudomonadota</taxon>
        <taxon>Alphaproteobacteria</taxon>
        <taxon>Acetobacterales</taxon>
        <taxon>Acetobacteraceae</taxon>
        <taxon>Brytella</taxon>
    </lineage>
</organism>
<dbReference type="AlphaFoldDB" id="A0AA35UQ79"/>
<sequence length="532" mass="58944">MASGSFSVLVDTDAQSLSLWRRKCLDGNIQRLEQSSAESIRTLAHQVRVGLQESDLPSEVLFRTLIEALPAASEAGAAHAVARLAYVISRKPGSYWQGLFPYFRASHRSARTYFNASFSFEDEIVPTLPARIRQCRPDRESYGLAEVEQIGLFNKNRKFLYRSYNKAEAQNYLGEYFGRDVLDLFNAIHIPQGESDFFLLASLLREGGVSADVCSVAKASISPLLAAVEGVGVVERDSHIEKNFFCAPAGSPLIRAYFEKVLAYLVHCAEASIAPSYEQLTSRDAFQSFLFDSFCEGLDFVSSEKLTLIDGSTYDAFVQAGVEEENLCHVDDGASFPRTSLLGRASPGFVDVSWKADRVVSSLPGHYFAPSDHVRLIGHNAVPHLIRQAHDPVAIPKLNIFQTYDLGLSGHGCIWKDGRFLRLEAYLSFVAESETHHGHWRTPASADAVRIVEEPSIVAFGAGFGCYGHYLVDDVPRLALARHLLGEEAYQSRRVIVPQSTPDWAIGVLKALAGVREEALLFFDHTREFLQV</sequence>
<proteinExistence type="predicted"/>
<name>A0AA35UQ79_9PROT</name>
<evidence type="ECO:0000313" key="1">
    <source>
        <dbReference type="EMBL" id="CAI9121654.1"/>
    </source>
</evidence>
<keyword evidence="2" id="KW-1185">Reference proteome</keyword>
<evidence type="ECO:0000313" key="2">
    <source>
        <dbReference type="Proteomes" id="UP001176960"/>
    </source>
</evidence>
<dbReference type="EMBL" id="CATKSH010000020">
    <property type="protein sequence ID" value="CAI9121654.1"/>
    <property type="molecule type" value="Genomic_DNA"/>
</dbReference>